<feature type="domain" description="Superoxide dismutase copper/zinc binding" evidence="5">
    <location>
        <begin position="58"/>
        <end position="189"/>
    </location>
</feature>
<dbReference type="GO" id="GO:0005507">
    <property type="term" value="F:copper ion binding"/>
    <property type="evidence" value="ECO:0007669"/>
    <property type="project" value="InterPro"/>
</dbReference>
<dbReference type="AlphaFoldDB" id="A0A229UXQ6"/>
<dbReference type="Pfam" id="PF00080">
    <property type="entry name" value="Sod_Cu"/>
    <property type="match status" value="1"/>
</dbReference>
<dbReference type="InterPro" id="IPR001424">
    <property type="entry name" value="SOD_Cu_Zn_dom"/>
</dbReference>
<comment type="caution">
    <text evidence="6">The sequence shown here is derived from an EMBL/GenBank/DDBJ whole genome shotgun (WGS) entry which is preliminary data.</text>
</comment>
<keyword evidence="3" id="KW-0186">Copper</keyword>
<keyword evidence="3" id="KW-0862">Zinc</keyword>
<comment type="cofactor">
    <cofactor evidence="3">
        <name>Cu cation</name>
        <dbReference type="ChEBI" id="CHEBI:23378"/>
    </cofactor>
    <text evidence="3">Binds 1 copper ion per subunit.</text>
</comment>
<keyword evidence="3" id="KW-0479">Metal-binding</keyword>
<dbReference type="EMBL" id="NMQW01000002">
    <property type="protein sequence ID" value="OXM88244.1"/>
    <property type="molecule type" value="Genomic_DNA"/>
</dbReference>
<comment type="similarity">
    <text evidence="1 3">Belongs to the Cu-Zn superoxide dismutase family.</text>
</comment>
<organism evidence="6 7">
    <name type="scientific">Paenibacillus rigui</name>
    <dbReference type="NCBI Taxonomy" id="554312"/>
    <lineage>
        <taxon>Bacteria</taxon>
        <taxon>Bacillati</taxon>
        <taxon>Bacillota</taxon>
        <taxon>Bacilli</taxon>
        <taxon>Bacillales</taxon>
        <taxon>Paenibacillaceae</taxon>
        <taxon>Paenibacillus</taxon>
    </lineage>
</organism>
<evidence type="ECO:0000256" key="3">
    <source>
        <dbReference type="RuleBase" id="RU000393"/>
    </source>
</evidence>
<accession>A0A229UXQ6</accession>
<name>A0A229UXQ6_9BACL</name>
<comment type="cofactor">
    <cofactor evidence="3">
        <name>Zn(2+)</name>
        <dbReference type="ChEBI" id="CHEBI:29105"/>
    </cofactor>
    <text evidence="3">Binds 1 zinc ion per subunit.</text>
</comment>
<dbReference type="OrthoDB" id="9792957at2"/>
<dbReference type="Gene3D" id="2.60.40.200">
    <property type="entry name" value="Superoxide dismutase, copper/zinc binding domain"/>
    <property type="match status" value="1"/>
</dbReference>
<dbReference type="InterPro" id="IPR024134">
    <property type="entry name" value="SOD_Cu/Zn_/chaperone"/>
</dbReference>
<evidence type="ECO:0000313" key="6">
    <source>
        <dbReference type="EMBL" id="OXM88244.1"/>
    </source>
</evidence>
<dbReference type="GO" id="GO:0004784">
    <property type="term" value="F:superoxide dismutase activity"/>
    <property type="evidence" value="ECO:0007669"/>
    <property type="project" value="UniProtKB-EC"/>
</dbReference>
<evidence type="ECO:0000256" key="1">
    <source>
        <dbReference type="ARBA" id="ARBA00010457"/>
    </source>
</evidence>
<sequence>MSAATHPSHAAHQDEQTAHSEGSMQQKPVPEVAAEDRTTSSAMEKTIDIINGKGSKIGTAKLVQTSQGVKFSVAVAGLTPGKHGIHVHQTGVCEAPEFKTAGDHFNPEGKKHGFDNPDGPHAGDLPNIEIGSDGRGSAEFVDAKVTLERDKANSLLKPGGTSLVIHEKEDDYKTDPSGNSGARVACGVIL</sequence>
<dbReference type="SUPFAM" id="SSF49329">
    <property type="entry name" value="Cu,Zn superoxide dismutase-like"/>
    <property type="match status" value="1"/>
</dbReference>
<dbReference type="InterPro" id="IPR018152">
    <property type="entry name" value="SOD_Cu/Zn_BS"/>
</dbReference>
<comment type="catalytic activity">
    <reaction evidence="3">
        <text>2 superoxide + 2 H(+) = H2O2 + O2</text>
        <dbReference type="Rhea" id="RHEA:20696"/>
        <dbReference type="ChEBI" id="CHEBI:15378"/>
        <dbReference type="ChEBI" id="CHEBI:15379"/>
        <dbReference type="ChEBI" id="CHEBI:16240"/>
        <dbReference type="ChEBI" id="CHEBI:18421"/>
        <dbReference type="EC" id="1.15.1.1"/>
    </reaction>
</comment>
<evidence type="ECO:0000256" key="2">
    <source>
        <dbReference type="ARBA" id="ARBA00024900"/>
    </source>
</evidence>
<keyword evidence="3" id="KW-0560">Oxidoreductase</keyword>
<proteinExistence type="inferred from homology"/>
<feature type="region of interest" description="Disordered" evidence="4">
    <location>
        <begin position="1"/>
        <end position="40"/>
    </location>
</feature>
<dbReference type="PANTHER" id="PTHR10003">
    <property type="entry name" value="SUPEROXIDE DISMUTASE CU-ZN -RELATED"/>
    <property type="match status" value="1"/>
</dbReference>
<gene>
    <name evidence="6" type="ORF">CF651_01600</name>
</gene>
<dbReference type="EC" id="1.15.1.1" evidence="3"/>
<dbReference type="InterPro" id="IPR036423">
    <property type="entry name" value="SOD-like_Cu/Zn_dom_sf"/>
</dbReference>
<protein>
    <recommendedName>
        <fullName evidence="3">Superoxide dismutase [Cu-Zn]</fullName>
        <ecNumber evidence="3">1.15.1.1</ecNumber>
    </recommendedName>
</protein>
<evidence type="ECO:0000259" key="5">
    <source>
        <dbReference type="Pfam" id="PF00080"/>
    </source>
</evidence>
<dbReference type="Proteomes" id="UP000215509">
    <property type="component" value="Unassembled WGS sequence"/>
</dbReference>
<reference evidence="6 7" key="1">
    <citation type="submission" date="2017-07" db="EMBL/GenBank/DDBJ databases">
        <title>Genome sequencing and assembly of Paenibacillus rigui.</title>
        <authorList>
            <person name="Mayilraj S."/>
        </authorList>
    </citation>
    <scope>NUCLEOTIDE SEQUENCE [LARGE SCALE GENOMIC DNA]</scope>
    <source>
        <strain evidence="6 7">JCM 16352</strain>
    </source>
</reference>
<dbReference type="PROSITE" id="PS00332">
    <property type="entry name" value="SOD_CU_ZN_2"/>
    <property type="match status" value="1"/>
</dbReference>
<evidence type="ECO:0000313" key="7">
    <source>
        <dbReference type="Proteomes" id="UP000215509"/>
    </source>
</evidence>
<keyword evidence="7" id="KW-1185">Reference proteome</keyword>
<dbReference type="CDD" id="cd00305">
    <property type="entry name" value="Cu-Zn_Superoxide_Dismutase"/>
    <property type="match status" value="1"/>
</dbReference>
<comment type="function">
    <text evidence="2">Destroys radicals which are normally produced within the cells and which are toxic to biological systems. May play a role in favoring mycobacterial survival in phagocytes.</text>
</comment>
<evidence type="ECO:0000256" key="4">
    <source>
        <dbReference type="SAM" id="MobiDB-lite"/>
    </source>
</evidence>